<dbReference type="STRING" id="46223.SAMN05421852_10761"/>
<sequence>MVAVIPLTNACGGHWKRRISYLYMDVENLSLTETHFSEVKYCGRQQSDR</sequence>
<name>A0A1I3Q7Y9_9BACL</name>
<dbReference type="Proteomes" id="UP000199545">
    <property type="component" value="Unassembled WGS sequence"/>
</dbReference>
<gene>
    <name evidence="1" type="ORF">SAMN05421852_10761</name>
</gene>
<proteinExistence type="predicted"/>
<organism evidence="1 2">
    <name type="scientific">Thermoflavimicrobium dichotomicum</name>
    <dbReference type="NCBI Taxonomy" id="46223"/>
    <lineage>
        <taxon>Bacteria</taxon>
        <taxon>Bacillati</taxon>
        <taxon>Bacillota</taxon>
        <taxon>Bacilli</taxon>
        <taxon>Bacillales</taxon>
        <taxon>Thermoactinomycetaceae</taxon>
        <taxon>Thermoflavimicrobium</taxon>
    </lineage>
</organism>
<protein>
    <submittedName>
        <fullName evidence="1">Uncharacterized protein</fullName>
    </submittedName>
</protein>
<dbReference type="EMBL" id="FORR01000007">
    <property type="protein sequence ID" value="SFJ30173.1"/>
    <property type="molecule type" value="Genomic_DNA"/>
</dbReference>
<evidence type="ECO:0000313" key="2">
    <source>
        <dbReference type="Proteomes" id="UP000199545"/>
    </source>
</evidence>
<evidence type="ECO:0000313" key="1">
    <source>
        <dbReference type="EMBL" id="SFJ30173.1"/>
    </source>
</evidence>
<accession>A0A1I3Q7Y9</accession>
<keyword evidence="2" id="KW-1185">Reference proteome</keyword>
<reference evidence="1 2" key="1">
    <citation type="submission" date="2016-10" db="EMBL/GenBank/DDBJ databases">
        <authorList>
            <person name="de Groot N.N."/>
        </authorList>
    </citation>
    <scope>NUCLEOTIDE SEQUENCE [LARGE SCALE GENOMIC DNA]</scope>
    <source>
        <strain evidence="1 2">DSM 44778</strain>
    </source>
</reference>
<dbReference type="AlphaFoldDB" id="A0A1I3Q7Y9"/>